<evidence type="ECO:0000313" key="1">
    <source>
        <dbReference type="EMBL" id="OKY22104.1"/>
    </source>
</evidence>
<evidence type="ECO:0008006" key="3">
    <source>
        <dbReference type="Google" id="ProtNLM"/>
    </source>
</evidence>
<evidence type="ECO:0000313" key="2">
    <source>
        <dbReference type="Proteomes" id="UP000186159"/>
    </source>
</evidence>
<protein>
    <recommendedName>
        <fullName evidence="3">Secreted protein</fullName>
    </recommendedName>
</protein>
<organism evidence="1 2">
    <name type="scientific">Corynebacterium diphtheriae bv. gravis</name>
    <dbReference type="NCBI Taxonomy" id="1720349"/>
    <lineage>
        <taxon>Bacteria</taxon>
        <taxon>Bacillati</taxon>
        <taxon>Actinomycetota</taxon>
        <taxon>Actinomycetes</taxon>
        <taxon>Mycobacteriales</taxon>
        <taxon>Corynebacteriaceae</taxon>
        <taxon>Corynebacterium</taxon>
    </lineage>
</organism>
<dbReference type="EMBL" id="LJXR01000022">
    <property type="protein sequence ID" value="OKY22104.1"/>
    <property type="molecule type" value="Genomic_DNA"/>
</dbReference>
<accession>A0AAX0J0Q8</accession>
<name>A0AAX0J0Q8_CORDP</name>
<dbReference type="AlphaFoldDB" id="A0AAX0J0Q8"/>
<dbReference type="Proteomes" id="UP000186159">
    <property type="component" value="Unassembled WGS sequence"/>
</dbReference>
<comment type="caution">
    <text evidence="1">The sequence shown here is derived from an EMBL/GenBank/DDBJ whole genome shotgun (WGS) entry which is preliminary data.</text>
</comment>
<reference evidence="1 2" key="1">
    <citation type="submission" date="2015-09" db="EMBL/GenBank/DDBJ databases">
        <title>Genome sequencing of Corynebacterium diphtheriae Bv. Gravis strain DSM 44123.</title>
        <authorList>
            <person name="Sangal V."/>
            <person name="Burkovski A."/>
        </authorList>
    </citation>
    <scope>NUCLEOTIDE SEQUENCE [LARGE SCALE GENOMIC DNA]</scope>
    <source>
        <strain evidence="1 2">DSM 44123</strain>
    </source>
</reference>
<proteinExistence type="predicted"/>
<gene>
    <name evidence="1" type="ORF">AOT42_04510</name>
</gene>
<sequence>MGWGFFVLAVRWRPFSRLLELKNTKTAGRDFFAEMPTLGFRILGFVFLDSSWCTPHPALQHCGWVNVGLCHRSFPFMGVSVGESLRAKCLVIAFW</sequence>